<dbReference type="OrthoDB" id="1402717at2"/>
<evidence type="ECO:0000256" key="6">
    <source>
        <dbReference type="ARBA" id="ARBA00023098"/>
    </source>
</evidence>
<dbReference type="PIRSF" id="PIRSF000429">
    <property type="entry name" value="Ac-CoA_Ac_transf"/>
    <property type="match status" value="1"/>
</dbReference>
<evidence type="ECO:0000256" key="1">
    <source>
        <dbReference type="ARBA" id="ARBA00010982"/>
    </source>
</evidence>
<reference evidence="12 13" key="1">
    <citation type="submission" date="2018-06" db="EMBL/GenBank/DDBJ databases">
        <title>Genomic Encyclopedia of Type Strains, Phase IV (KMG-IV): sequencing the most valuable type-strain genomes for metagenomic binning, comparative biology and taxonomic classification.</title>
        <authorList>
            <person name="Goeker M."/>
        </authorList>
    </citation>
    <scope>NUCLEOTIDE SEQUENCE [LARGE SCALE GENOMIC DNA]</scope>
    <source>
        <strain evidence="12 13">DSM 24032</strain>
    </source>
</reference>
<keyword evidence="6" id="KW-0443">Lipid metabolism</keyword>
<keyword evidence="7 9" id="KW-0012">Acyltransferase</keyword>
<keyword evidence="4" id="KW-0276">Fatty acid metabolism</keyword>
<keyword evidence="3 9" id="KW-0808">Transferase</keyword>
<keyword evidence="2" id="KW-0963">Cytoplasm</keyword>
<dbReference type="InterPro" id="IPR020610">
    <property type="entry name" value="Thiolase_AS"/>
</dbReference>
<dbReference type="GO" id="GO:0003988">
    <property type="term" value="F:acetyl-CoA C-acyltransferase activity"/>
    <property type="evidence" value="ECO:0007669"/>
    <property type="project" value="UniProtKB-ARBA"/>
</dbReference>
<organism evidence="12 13">
    <name type="scientific">Arenicella xantha</name>
    <dbReference type="NCBI Taxonomy" id="644221"/>
    <lineage>
        <taxon>Bacteria</taxon>
        <taxon>Pseudomonadati</taxon>
        <taxon>Pseudomonadota</taxon>
        <taxon>Gammaproteobacteria</taxon>
        <taxon>Arenicellales</taxon>
        <taxon>Arenicellaceae</taxon>
        <taxon>Arenicella</taxon>
    </lineage>
</organism>
<dbReference type="FunCoup" id="A0A395JM89">
    <property type="interactions" value="318"/>
</dbReference>
<dbReference type="CDD" id="cd00751">
    <property type="entry name" value="thiolase"/>
    <property type="match status" value="1"/>
</dbReference>
<evidence type="ECO:0000256" key="9">
    <source>
        <dbReference type="RuleBase" id="RU003557"/>
    </source>
</evidence>
<dbReference type="NCBIfam" id="NF006516">
    <property type="entry name" value="PRK08963.1"/>
    <property type="match status" value="1"/>
</dbReference>
<gene>
    <name evidence="12" type="ORF">DFR28_102194</name>
</gene>
<dbReference type="FunFam" id="3.40.47.10:FF:000011">
    <property type="entry name" value="3-ketoacyl-CoA thiolase"/>
    <property type="match status" value="1"/>
</dbReference>
<dbReference type="AlphaFoldDB" id="A0A395JM89"/>
<dbReference type="NCBIfam" id="TIGR01930">
    <property type="entry name" value="AcCoA-C-Actrans"/>
    <property type="match status" value="1"/>
</dbReference>
<comment type="similarity">
    <text evidence="1 9">Belongs to the thiolase-like superfamily. Thiolase family.</text>
</comment>
<proteinExistence type="inferred from homology"/>
<dbReference type="InterPro" id="IPR020617">
    <property type="entry name" value="Thiolase_C"/>
</dbReference>
<dbReference type="EMBL" id="QNRT01000002">
    <property type="protein sequence ID" value="RBP50778.1"/>
    <property type="molecule type" value="Genomic_DNA"/>
</dbReference>
<dbReference type="RefSeq" id="WP_113953602.1">
    <property type="nucleotide sequence ID" value="NZ_QNRT01000002.1"/>
</dbReference>
<sequence>MDTSKQRVAVIAGARTPFLRIATGYSKLPARTLAAELVAELVQRAEVDKQLIEKLVFGQVVMAPDSPNIAREIVMSANLPVQTDAYSVSRACASSYQSAVDIAMNIQAGIIDTGIAGGCDVMSQPPISFNKKMTEAMVRSSYSKGPKWKAFKGIGLKDLIPTQPAIKEPSSELTMGQAAEKMAKENGISRVDQDALAHRSHINAAKAWEQGWFDEQVMSVITGPSYQPISKDNLFRADSELEKYARLKPVFDRKYGTVTAATSSPLTDGASAVVLMSESKAKQLGLQPLGYINSFAFSAIDPNWQMLMGPSFATPKALDLAGLTLAQIDLIDMHEAFAAQVLSNTQAFGSKQFAKERLNRDTAIGEVDFDKLNVSGSSISLGHPFAATGTRQLTQMLYDLKRTGGQFGLITACAAGGLGAAMVLESA</sequence>
<dbReference type="InterPro" id="IPR016039">
    <property type="entry name" value="Thiolase-like"/>
</dbReference>
<evidence type="ECO:0000256" key="2">
    <source>
        <dbReference type="ARBA" id="ARBA00022490"/>
    </source>
</evidence>
<dbReference type="Pfam" id="PF02803">
    <property type="entry name" value="Thiolase_C"/>
    <property type="match status" value="1"/>
</dbReference>
<evidence type="ECO:0000256" key="3">
    <source>
        <dbReference type="ARBA" id="ARBA00022679"/>
    </source>
</evidence>
<dbReference type="Proteomes" id="UP000253083">
    <property type="component" value="Unassembled WGS sequence"/>
</dbReference>
<dbReference type="InterPro" id="IPR002155">
    <property type="entry name" value="Thiolase"/>
</dbReference>
<evidence type="ECO:0000256" key="4">
    <source>
        <dbReference type="ARBA" id="ARBA00022832"/>
    </source>
</evidence>
<comment type="caution">
    <text evidence="12">The sequence shown here is derived from an EMBL/GenBank/DDBJ whole genome shotgun (WGS) entry which is preliminary data.</text>
</comment>
<keyword evidence="5" id="KW-0442">Lipid degradation</keyword>
<evidence type="ECO:0000313" key="13">
    <source>
        <dbReference type="Proteomes" id="UP000253083"/>
    </source>
</evidence>
<accession>A0A395JM89</accession>
<feature type="domain" description="Thiolase C-terminal" evidence="11">
    <location>
        <begin position="287"/>
        <end position="425"/>
    </location>
</feature>
<dbReference type="GO" id="GO:0016042">
    <property type="term" value="P:lipid catabolic process"/>
    <property type="evidence" value="ECO:0007669"/>
    <property type="project" value="UniProtKB-KW"/>
</dbReference>
<dbReference type="PROSITE" id="PS00099">
    <property type="entry name" value="THIOLASE_3"/>
    <property type="match status" value="1"/>
</dbReference>
<dbReference type="InParanoid" id="A0A395JM89"/>
<evidence type="ECO:0000259" key="10">
    <source>
        <dbReference type="Pfam" id="PF00108"/>
    </source>
</evidence>
<protein>
    <submittedName>
        <fullName evidence="12">Acetyl-CoA acyltransferase</fullName>
    </submittedName>
</protein>
<dbReference type="GO" id="GO:0006631">
    <property type="term" value="P:fatty acid metabolic process"/>
    <property type="evidence" value="ECO:0007669"/>
    <property type="project" value="UniProtKB-KW"/>
</dbReference>
<dbReference type="Pfam" id="PF00108">
    <property type="entry name" value="Thiolase_N"/>
    <property type="match status" value="1"/>
</dbReference>
<name>A0A395JM89_9GAMM</name>
<dbReference type="PANTHER" id="PTHR18919">
    <property type="entry name" value="ACETYL-COA C-ACYLTRANSFERASE"/>
    <property type="match status" value="1"/>
</dbReference>
<evidence type="ECO:0000256" key="5">
    <source>
        <dbReference type="ARBA" id="ARBA00022963"/>
    </source>
</evidence>
<evidence type="ECO:0000256" key="8">
    <source>
        <dbReference type="PIRSR" id="PIRSR000429-1"/>
    </source>
</evidence>
<feature type="domain" description="Thiolase N-terminal" evidence="10">
    <location>
        <begin position="8"/>
        <end position="279"/>
    </location>
</feature>
<dbReference type="GO" id="GO:0005829">
    <property type="term" value="C:cytosol"/>
    <property type="evidence" value="ECO:0007669"/>
    <property type="project" value="TreeGrafter"/>
</dbReference>
<keyword evidence="13" id="KW-1185">Reference proteome</keyword>
<feature type="active site" description="Proton acceptor" evidence="8">
    <location>
        <position position="413"/>
    </location>
</feature>
<dbReference type="PANTHER" id="PTHR18919:SF107">
    <property type="entry name" value="ACETYL-COA ACETYLTRANSFERASE, CYTOSOLIC"/>
    <property type="match status" value="1"/>
</dbReference>
<feature type="active site" description="Proton acceptor" evidence="8">
    <location>
        <position position="383"/>
    </location>
</feature>
<feature type="active site" description="Acyl-thioester intermediate" evidence="8">
    <location>
        <position position="92"/>
    </location>
</feature>
<evidence type="ECO:0000313" key="12">
    <source>
        <dbReference type="EMBL" id="RBP50778.1"/>
    </source>
</evidence>
<dbReference type="SUPFAM" id="SSF53901">
    <property type="entry name" value="Thiolase-like"/>
    <property type="match status" value="2"/>
</dbReference>
<dbReference type="InterPro" id="IPR020616">
    <property type="entry name" value="Thiolase_N"/>
</dbReference>
<evidence type="ECO:0000259" key="11">
    <source>
        <dbReference type="Pfam" id="PF02803"/>
    </source>
</evidence>
<dbReference type="Gene3D" id="3.40.47.10">
    <property type="match status" value="1"/>
</dbReference>
<evidence type="ECO:0000256" key="7">
    <source>
        <dbReference type="ARBA" id="ARBA00023315"/>
    </source>
</evidence>